<comment type="caution">
    <text evidence="2">The sequence shown here is derived from an EMBL/GenBank/DDBJ whole genome shotgun (WGS) entry which is preliminary data.</text>
</comment>
<sequence length="167" mass="19169">MFLDLDRFKNVNDTLGYNNDDILLMKAADRLLKTLRQTDTAARLGGDEYAILLPSITRKATGLTAKQICEDVNHFFLIENLDIFISTSVGSRMYPDDGADIETLIRNADAAMYLAKESGKKNYQFFTIDLHRDMSDKIMLEREMHRPVKESLFISFTSLKSIWHPIK</sequence>
<dbReference type="Gene3D" id="3.30.70.270">
    <property type="match status" value="1"/>
</dbReference>
<dbReference type="SUPFAM" id="SSF55073">
    <property type="entry name" value="Nucleotide cyclase"/>
    <property type="match status" value="1"/>
</dbReference>
<dbReference type="OrthoDB" id="9759607at2"/>
<organism evidence="2 3">
    <name type="scientific">Domibacillus iocasae</name>
    <dbReference type="NCBI Taxonomy" id="1714016"/>
    <lineage>
        <taxon>Bacteria</taxon>
        <taxon>Bacillati</taxon>
        <taxon>Bacillota</taxon>
        <taxon>Bacilli</taxon>
        <taxon>Bacillales</taxon>
        <taxon>Bacillaceae</taxon>
        <taxon>Domibacillus</taxon>
    </lineage>
</organism>
<feature type="domain" description="GGDEF" evidence="1">
    <location>
        <begin position="1"/>
        <end position="128"/>
    </location>
</feature>
<protein>
    <recommendedName>
        <fullName evidence="1">GGDEF domain-containing protein</fullName>
    </recommendedName>
</protein>
<dbReference type="InterPro" id="IPR029787">
    <property type="entry name" value="Nucleotide_cyclase"/>
</dbReference>
<dbReference type="AlphaFoldDB" id="A0A1E7DUI5"/>
<dbReference type="PANTHER" id="PTHR46663:SF3">
    <property type="entry name" value="SLL0267 PROTEIN"/>
    <property type="match status" value="1"/>
</dbReference>
<evidence type="ECO:0000259" key="1">
    <source>
        <dbReference type="PROSITE" id="PS50887"/>
    </source>
</evidence>
<dbReference type="STRING" id="1714016.BA724_15165"/>
<accession>A0A1E7DUI5</accession>
<reference evidence="2 3" key="1">
    <citation type="submission" date="2016-06" db="EMBL/GenBank/DDBJ databases">
        <title>Domibacillus iocasae genome sequencing.</title>
        <authorList>
            <person name="Verma A."/>
            <person name="Pal Y."/>
            <person name="Ojha A.K."/>
            <person name="Krishnamurthi S."/>
        </authorList>
    </citation>
    <scope>NUCLEOTIDE SEQUENCE [LARGE SCALE GENOMIC DNA]</scope>
    <source>
        <strain evidence="2 3">DSM 29979</strain>
    </source>
</reference>
<dbReference type="InterPro" id="IPR000160">
    <property type="entry name" value="GGDEF_dom"/>
</dbReference>
<dbReference type="PANTHER" id="PTHR46663">
    <property type="entry name" value="DIGUANYLATE CYCLASE DGCT-RELATED"/>
    <property type="match status" value="1"/>
</dbReference>
<dbReference type="InterPro" id="IPR043128">
    <property type="entry name" value="Rev_trsase/Diguanyl_cyclase"/>
</dbReference>
<dbReference type="SMART" id="SM00267">
    <property type="entry name" value="GGDEF"/>
    <property type="match status" value="1"/>
</dbReference>
<evidence type="ECO:0000313" key="2">
    <source>
        <dbReference type="EMBL" id="OES46348.1"/>
    </source>
</evidence>
<name>A0A1E7DUI5_9BACI</name>
<evidence type="ECO:0000313" key="3">
    <source>
        <dbReference type="Proteomes" id="UP000095658"/>
    </source>
</evidence>
<dbReference type="Pfam" id="PF00990">
    <property type="entry name" value="GGDEF"/>
    <property type="match status" value="1"/>
</dbReference>
<keyword evidence="3" id="KW-1185">Reference proteome</keyword>
<dbReference type="PROSITE" id="PS50887">
    <property type="entry name" value="GGDEF"/>
    <property type="match status" value="1"/>
</dbReference>
<dbReference type="InterPro" id="IPR052163">
    <property type="entry name" value="DGC-Regulatory_Protein"/>
</dbReference>
<gene>
    <name evidence="2" type="ORF">BA724_15165</name>
</gene>
<proteinExistence type="predicted"/>
<dbReference type="Proteomes" id="UP000095658">
    <property type="component" value="Unassembled WGS sequence"/>
</dbReference>
<dbReference type="NCBIfam" id="TIGR00254">
    <property type="entry name" value="GGDEF"/>
    <property type="match status" value="1"/>
</dbReference>
<dbReference type="EMBL" id="MAMP01000003">
    <property type="protein sequence ID" value="OES46348.1"/>
    <property type="molecule type" value="Genomic_DNA"/>
</dbReference>
<dbReference type="CDD" id="cd01949">
    <property type="entry name" value="GGDEF"/>
    <property type="match status" value="1"/>
</dbReference>